<dbReference type="RefSeq" id="WP_158035858.1">
    <property type="nucleotide sequence ID" value="NZ_BAAAZV010000003.1"/>
</dbReference>
<reference evidence="1 2" key="1">
    <citation type="submission" date="2019-09" db="EMBL/GenBank/DDBJ databases">
        <title>Phylogeny of genus Pseudoclavibacter and closely related genus.</title>
        <authorList>
            <person name="Li Y."/>
        </authorList>
    </citation>
    <scope>NUCLEOTIDE SEQUENCE [LARGE SCALE GENOMIC DNA]</scope>
    <source>
        <strain evidence="1 2">JCM 16921</strain>
    </source>
</reference>
<dbReference type="EMBL" id="WBKA01000002">
    <property type="protein sequence ID" value="KAB1632936.1"/>
    <property type="molecule type" value="Genomic_DNA"/>
</dbReference>
<proteinExistence type="predicted"/>
<name>A0A7C8BSJ6_9MICO</name>
<comment type="caution">
    <text evidence="1">The sequence shown here is derived from an EMBL/GenBank/DDBJ whole genome shotgun (WGS) entry which is preliminary data.</text>
</comment>
<evidence type="ECO:0000313" key="2">
    <source>
        <dbReference type="Proteomes" id="UP000481339"/>
    </source>
</evidence>
<gene>
    <name evidence="1" type="ORF">F8O02_03510</name>
</gene>
<organism evidence="1 2">
    <name type="scientific">Pseudoclavibacter caeni</name>
    <dbReference type="NCBI Taxonomy" id="908846"/>
    <lineage>
        <taxon>Bacteria</taxon>
        <taxon>Bacillati</taxon>
        <taxon>Actinomycetota</taxon>
        <taxon>Actinomycetes</taxon>
        <taxon>Micrococcales</taxon>
        <taxon>Microbacteriaceae</taxon>
        <taxon>Pseudoclavibacter</taxon>
    </lineage>
</organism>
<protein>
    <submittedName>
        <fullName evidence="1">Uncharacterized protein</fullName>
    </submittedName>
</protein>
<accession>A0A7C8BSJ6</accession>
<sequence length="994" mass="106469">MQRFAPEHLNAQSGIALPTVIVLLAIASLVVGSVSSSALAANGVAEASRTASEAESEANAAFDYVRSAIVAGQVSTQTLRAQTAATAAEAEDPDHPYRSSADLLENALSSDGVPLRDSAPAALQDADVHVYVAKNSWQDDHADDGADAAASLDTFTLSLVAEATVTSDAVSMRTREPVTKQMSADVVVQPKKEEAYSPDCKTNPELYGCSTGEDTYISRGDTNLINTSFGTRAPNSDDADPSNPDVNVYVEGNLNGCMGTDIAGTLTVDGDATMGTKETVYKTVHTDGYYTWWGWWVPGSDQQVPDTDKMKCNVAKSITVKGDMRVNSPSGLVTTYGSTVHVGGNLYLDGNFNIEGDVKVDGDIISISDADTEVNYSASVYAGGSIKMAGKFTVGEDLVAKKDVTVVWSRTACTGDSCGYNVKRNVVSLDGSVYATRFLVADGGSIRARKNVMLRRVTVYGGDVVAETGWVSFQNLKDGREVTDDGGVSGSWTYDQVYGDVWAGNGVYYAHSSSYGARMNPTVYGTIHVLSGEVQYADPYPFIYCDTPDNPSVCENDASHQSFGIPDGSTFSGQTGLSSLKGQWDSVILVARDGFKVYANAQALPYDYTSRYRFGQIADVIDTGFNGGAYTTLSKSRSCAATSPNPTRISNRDTLSACGVAPAMPQLDLTTLHLPDGWDTATVIEQQKKQPVMTKQYIVQQSTLATWKKYYFADADRKDTTNRLYRGAVYGGTCSDLESSGDGGTDLQHALLKNAGEQGWDSAQKVMLIADCDQPLTIDTAVISDSTDRIHQTQDLAIVSDRGFRFLKSGTDATDVGPNLNLYLLVPTDYNAPGTTDYAEQANYCVKPRTDASGNPVLDADGNQLTRVQYDPAKNPGDHAVFTNEQMNDPAGPNGVIKFGGQNNFTFSNQVNVYTFTPCTVDLNDTVEFRGSIVAGMTYIWDKVDNRDVWFVPSMAMPAKIINGSGTGLPTDGDTTYSSRVQVVNRLNGAGEDD</sequence>
<dbReference type="AlphaFoldDB" id="A0A7C8BSJ6"/>
<dbReference type="Proteomes" id="UP000481339">
    <property type="component" value="Unassembled WGS sequence"/>
</dbReference>
<evidence type="ECO:0000313" key="1">
    <source>
        <dbReference type="EMBL" id="KAB1632936.1"/>
    </source>
</evidence>
<keyword evidence="2" id="KW-1185">Reference proteome</keyword>
<dbReference type="OrthoDB" id="9758307at2"/>